<accession>A0AAX4PF59</accession>
<dbReference type="Pfam" id="PF07712">
    <property type="entry name" value="SURNod19"/>
    <property type="match status" value="2"/>
</dbReference>
<evidence type="ECO:0000313" key="3">
    <source>
        <dbReference type="Proteomes" id="UP001472866"/>
    </source>
</evidence>
<evidence type="ECO:0000256" key="1">
    <source>
        <dbReference type="SAM" id="SignalP"/>
    </source>
</evidence>
<feature type="signal peptide" evidence="1">
    <location>
        <begin position="1"/>
        <end position="20"/>
    </location>
</feature>
<reference evidence="2 3" key="1">
    <citation type="submission" date="2024-03" db="EMBL/GenBank/DDBJ databases">
        <title>Complete genome sequence of the green alga Chloropicon roscoffensis RCC1871.</title>
        <authorList>
            <person name="Lemieux C."/>
            <person name="Pombert J.-F."/>
            <person name="Otis C."/>
            <person name="Turmel M."/>
        </authorList>
    </citation>
    <scope>NUCLEOTIDE SEQUENCE [LARGE SCALE GENOMIC DNA]</scope>
    <source>
        <strain evidence="2 3">RCC1871</strain>
    </source>
</reference>
<dbReference type="AlphaFoldDB" id="A0AAX4PF59"/>
<evidence type="ECO:0000313" key="2">
    <source>
        <dbReference type="EMBL" id="WZN64384.1"/>
    </source>
</evidence>
<dbReference type="PANTHER" id="PTHR33390:SF1">
    <property type="entry name" value="STRESS UP-REGULATED NOD 19 PROTEIN"/>
    <property type="match status" value="1"/>
</dbReference>
<sequence>MNALTATTLALGLVVGSACAAPVEKTIEIVGPPIKLRYGEVHNTWQPPIDFPDEVKQKFANKTMPVLDWSVDIVYKNGSQVPLYDTYNHHYILSAGTRPAMQRFHDMMQDAPFGVRAPNGTVGWVKGAVPPTQQDDGAETPNNRKLLMTPAIHHELLEQASRDVGQAPHVAQIGSASGAEERHTSHRLPRGYAYMIDSPEALTPLFHFINTKDPSRAAINSAGDVPVSKLLQCPCLNQVLNATDGTVDGWEPYPPFGTCSPDFYAEGNPSCDITTYQGGWRCCEDGKFLIDLDGVDVDDLPYDEVHGKFMFTYLDDDAHELGLKQLQFITQDASGYLDVTRGNIEYDVPACDLSNTRPEDCIYESSTVNFISGEIDADDDSLMSIPYTVGHLHVGGIDVTLYDDDTGEVICRSEAIYGNGTEAGNENGYLIGMTPCSFLTPPVFPKNKKVRTVARYNNTEPHTGVMGLMLSTMYEVPA</sequence>
<dbReference type="EMBL" id="CP151509">
    <property type="protein sequence ID" value="WZN64384.1"/>
    <property type="molecule type" value="Genomic_DNA"/>
</dbReference>
<dbReference type="Proteomes" id="UP001472866">
    <property type="component" value="Chromosome 09"/>
</dbReference>
<feature type="chain" id="PRO_5043567816" evidence="1">
    <location>
        <begin position="21"/>
        <end position="478"/>
    </location>
</feature>
<organism evidence="2 3">
    <name type="scientific">Chloropicon roscoffensis</name>
    <dbReference type="NCBI Taxonomy" id="1461544"/>
    <lineage>
        <taxon>Eukaryota</taxon>
        <taxon>Viridiplantae</taxon>
        <taxon>Chlorophyta</taxon>
        <taxon>Chloropicophyceae</taxon>
        <taxon>Chloropicales</taxon>
        <taxon>Chloropicaceae</taxon>
        <taxon>Chloropicon</taxon>
    </lineage>
</organism>
<gene>
    <name evidence="2" type="ORF">HKI87_09g59400</name>
</gene>
<keyword evidence="3" id="KW-1185">Reference proteome</keyword>
<dbReference type="PANTHER" id="PTHR33390">
    <property type="entry name" value="STRESS UP-REGULATED NOD 19 PROTEIN"/>
    <property type="match status" value="1"/>
</dbReference>
<proteinExistence type="predicted"/>
<dbReference type="InterPro" id="IPR011692">
    <property type="entry name" value="Stress_up-reg_Nod19"/>
</dbReference>
<keyword evidence="1" id="KW-0732">Signal</keyword>
<protein>
    <submittedName>
        <fullName evidence="2">Stress up-regulated Nod 19</fullName>
    </submittedName>
</protein>
<name>A0AAX4PF59_9CHLO</name>